<evidence type="ECO:0000256" key="2">
    <source>
        <dbReference type="ARBA" id="ARBA00022803"/>
    </source>
</evidence>
<keyword evidence="1" id="KW-0677">Repeat</keyword>
<dbReference type="Pfam" id="PF17128">
    <property type="entry name" value="DUF5107"/>
    <property type="match status" value="1"/>
</dbReference>
<keyword evidence="2 3" id="KW-0802">TPR repeat</keyword>
<dbReference type="InterPro" id="IPR019734">
    <property type="entry name" value="TPR_rpt"/>
</dbReference>
<keyword evidence="6" id="KW-1185">Reference proteome</keyword>
<sequence>MNKISAKRETLTLPTYGLGEPEKNPLFFEKRVYQGSCGKVYPVPFVDKVFDEPEPQKYDAVHLENDYVRLVMLPEIGGRIFLGQDKVNNDYDFFYRQNEIKPALVGLAGPWLSGGVEFNWPQHHRPGTYMPTDVEIEEEACGARTVWMSEHDPLNRMKGMHGIRIQPDSALIELKARIYNRTPFMQTFLWWANVAAEVHDNYQSFFPPDVHYVADHAVRAQSFFPIAKNDYYGVDYARRPGANDLSWYKNIPVPTSYMVCDTDFDFFGGYDYDAQGGFIHVANKHIAPGKKQWTWGNEEFGWAWDRELTDRIGPTGRAAPYVELMAGVYTDNQPDFTYLMPYETKTFSQYWWPYKKIGPVQNATKDAAVRLVQNDDGTLDLGAVASRRINGARIVLRAGETVLLEETVDLSPDQPWHRPAFKFVGDDFQSLELSVEGFIAYRPILVNEQKRKRDVATEPPMPEEILTVEELYLTAEHLEQNRHPTRYPEIYWDEILRRDPMDVRTNISYGRRKLNQGLLDEAADHFETAIKRLTRRHPNPYTGEAHYYLGLVRRFQGLEKEAYAAFYKSTWNYAWRAAAYYELAMLDCKKGDFFRALEHCEASLDTNRQNNKALVLKALAMNKLGQDGCRELEALLKADPLDHWARHASGDSAGFLAKTRNDAQTVLDVAYDYADAGFVDEAIQVLELHHAHDVQNVAVPNPLSTSQLTHYALAWLKNDFQTLEKARTLGPDYMFPSRLHDQLMLEWALGQGSGPDRNAAYGLGNYYFDKKRYEDAIACWEKVPDFATAHRNLGIAYWNVRNDGEAARAAYLRALELAPSDARIFAEYDQLRAKLGDPAEDRLETLLAHRALVDERDDCSVALAELFNATGQAEKALDLVLNRRFHPWEGGEGKVLKQYTTAMLLLGQAALKNGDAADALQYFERAMQAPDNLGEAYHLLQAKADVNYWKGKALRALGREAEAVDQFEASANEAGDFQAMAVTEHSELSFYRGLSLMELGRMEEANALFADLKAFAEREMTQPATIDYFATSLPLLLVFEENMDQVRRAEMMNLIELADQGLEHIAYEKTGC</sequence>
<evidence type="ECO:0000256" key="3">
    <source>
        <dbReference type="PROSITE-ProRule" id="PRU00339"/>
    </source>
</evidence>
<evidence type="ECO:0000313" key="6">
    <source>
        <dbReference type="Proteomes" id="UP001290861"/>
    </source>
</evidence>
<dbReference type="SUPFAM" id="SSF48452">
    <property type="entry name" value="TPR-like"/>
    <property type="match status" value="2"/>
</dbReference>
<dbReference type="InterPro" id="IPR011990">
    <property type="entry name" value="TPR-like_helical_dom_sf"/>
</dbReference>
<dbReference type="PANTHER" id="PTHR44943:SF8">
    <property type="entry name" value="TPR REPEAT-CONTAINING PROTEIN MJ0263"/>
    <property type="match status" value="1"/>
</dbReference>
<dbReference type="EMBL" id="JARVCO010000010">
    <property type="protein sequence ID" value="MDZ8119329.1"/>
    <property type="molecule type" value="Genomic_DNA"/>
</dbReference>
<dbReference type="SMART" id="SM00028">
    <property type="entry name" value="TPR"/>
    <property type="match status" value="5"/>
</dbReference>
<comment type="caution">
    <text evidence="5">The sequence shown here is derived from an EMBL/GenBank/DDBJ whole genome shotgun (WGS) entry which is preliminary data.</text>
</comment>
<reference evidence="5 6" key="1">
    <citation type="journal article" date="2024" name="Appl. Environ. Microbiol.">
        <title>Pontiella agarivorans sp. nov., a novel marine anaerobic bacterium capable of degrading macroalgal polysaccharides and fixing nitrogen.</title>
        <authorList>
            <person name="Liu N."/>
            <person name="Kivenson V."/>
            <person name="Peng X."/>
            <person name="Cui Z."/>
            <person name="Lankiewicz T.S."/>
            <person name="Gosselin K.M."/>
            <person name="English C.J."/>
            <person name="Blair E.M."/>
            <person name="O'Malley M.A."/>
            <person name="Valentine D.L."/>
        </authorList>
    </citation>
    <scope>NUCLEOTIDE SEQUENCE [LARGE SCALE GENOMIC DNA]</scope>
    <source>
        <strain evidence="5 6">NLcol2</strain>
    </source>
</reference>
<dbReference type="PANTHER" id="PTHR44943">
    <property type="entry name" value="CELLULOSE SYNTHASE OPERON PROTEIN C"/>
    <property type="match status" value="1"/>
</dbReference>
<dbReference type="RefSeq" id="WP_322609113.1">
    <property type="nucleotide sequence ID" value="NZ_JARVCO010000010.1"/>
</dbReference>
<evidence type="ECO:0000313" key="5">
    <source>
        <dbReference type="EMBL" id="MDZ8119329.1"/>
    </source>
</evidence>
<organism evidence="5 6">
    <name type="scientific">Pontiella agarivorans</name>
    <dbReference type="NCBI Taxonomy" id="3038953"/>
    <lineage>
        <taxon>Bacteria</taxon>
        <taxon>Pseudomonadati</taxon>
        <taxon>Kiritimatiellota</taxon>
        <taxon>Kiritimatiellia</taxon>
        <taxon>Kiritimatiellales</taxon>
        <taxon>Pontiellaceae</taxon>
        <taxon>Pontiella</taxon>
    </lineage>
</organism>
<feature type="repeat" description="TPR" evidence="3">
    <location>
        <begin position="900"/>
        <end position="933"/>
    </location>
</feature>
<dbReference type="Gene3D" id="1.25.40.10">
    <property type="entry name" value="Tetratricopeptide repeat domain"/>
    <property type="match status" value="4"/>
</dbReference>
<dbReference type="Proteomes" id="UP001290861">
    <property type="component" value="Unassembled WGS sequence"/>
</dbReference>
<protein>
    <submittedName>
        <fullName evidence="5">DUF5107 domain-containing protein</fullName>
    </submittedName>
</protein>
<proteinExistence type="predicted"/>
<dbReference type="InterPro" id="IPR051685">
    <property type="entry name" value="Ycf3/AcsC/BcsC/TPR_MFPF"/>
</dbReference>
<dbReference type="InterPro" id="IPR033396">
    <property type="entry name" value="DUF5107"/>
</dbReference>
<feature type="domain" description="DUF5107" evidence="4">
    <location>
        <begin position="39"/>
        <end position="353"/>
    </location>
</feature>
<dbReference type="Pfam" id="PF13432">
    <property type="entry name" value="TPR_16"/>
    <property type="match status" value="2"/>
</dbReference>
<evidence type="ECO:0000256" key="1">
    <source>
        <dbReference type="ARBA" id="ARBA00022737"/>
    </source>
</evidence>
<evidence type="ECO:0000259" key="4">
    <source>
        <dbReference type="Pfam" id="PF17128"/>
    </source>
</evidence>
<dbReference type="PROSITE" id="PS50005">
    <property type="entry name" value="TPR"/>
    <property type="match status" value="1"/>
</dbReference>
<name>A0ABU5MYS0_9BACT</name>
<gene>
    <name evidence="5" type="ORF">P9H32_11910</name>
</gene>
<accession>A0ABU5MYS0</accession>